<dbReference type="Pfam" id="PF13561">
    <property type="entry name" value="adh_short_C2"/>
    <property type="match status" value="1"/>
</dbReference>
<dbReference type="InterPro" id="IPR020904">
    <property type="entry name" value="Sc_DH/Rdtase_CS"/>
</dbReference>
<dbReference type="PRINTS" id="PR00081">
    <property type="entry name" value="GDHRDH"/>
</dbReference>
<dbReference type="GO" id="GO:0016491">
    <property type="term" value="F:oxidoreductase activity"/>
    <property type="evidence" value="ECO:0007669"/>
    <property type="project" value="UniProtKB-KW"/>
</dbReference>
<dbReference type="AlphaFoldDB" id="A0AAW9RRK4"/>
<dbReference type="InterPro" id="IPR036291">
    <property type="entry name" value="NAD(P)-bd_dom_sf"/>
</dbReference>
<evidence type="ECO:0000256" key="1">
    <source>
        <dbReference type="ARBA" id="ARBA00006484"/>
    </source>
</evidence>
<evidence type="ECO:0000313" key="3">
    <source>
        <dbReference type="EMBL" id="MEJ8571549.1"/>
    </source>
</evidence>
<dbReference type="RefSeq" id="WP_340329248.1">
    <property type="nucleotide sequence ID" value="NZ_JAZHOF010000003.1"/>
</dbReference>
<dbReference type="PROSITE" id="PS00061">
    <property type="entry name" value="ADH_SHORT"/>
    <property type="match status" value="1"/>
</dbReference>
<name>A0AAW9RRK4_9HYPH</name>
<dbReference type="Proteomes" id="UP001378188">
    <property type="component" value="Unassembled WGS sequence"/>
</dbReference>
<sequence length="254" mass="25840">MILDDLKGKRVLVTGSSSGIGAAAATAFGEHGSFVVVHYFKNEAGAREVAAKIEQDGGKVALVSGDLRNPETAASVVRAAAEAAGGLDILVNNAGGLAGQSKLDSHDNALLDETLDLNVRSLLAVTAAAHPYLKQAGGGSIINVGSIAARNGGRPGSAFYAAAKAFVHSLTRSMATEFAADNIRVNTIAPGVILTPFHDGTPKERLEAVRSSVPLGRLGEAEECAGAILYLASNAMSGYATGDTIDVNGGRLMA</sequence>
<keyword evidence="4" id="KW-1185">Reference proteome</keyword>
<dbReference type="PANTHER" id="PTHR43639">
    <property type="entry name" value="OXIDOREDUCTASE, SHORT-CHAIN DEHYDROGENASE/REDUCTASE FAMILY (AFU_ORTHOLOGUE AFUA_5G02870)"/>
    <property type="match status" value="1"/>
</dbReference>
<proteinExistence type="inferred from homology"/>
<evidence type="ECO:0000256" key="2">
    <source>
        <dbReference type="ARBA" id="ARBA00023002"/>
    </source>
</evidence>
<dbReference type="Gene3D" id="3.40.50.720">
    <property type="entry name" value="NAD(P)-binding Rossmann-like Domain"/>
    <property type="match status" value="1"/>
</dbReference>
<evidence type="ECO:0000313" key="4">
    <source>
        <dbReference type="Proteomes" id="UP001378188"/>
    </source>
</evidence>
<dbReference type="PRINTS" id="PR00080">
    <property type="entry name" value="SDRFAMILY"/>
</dbReference>
<dbReference type="InterPro" id="IPR002347">
    <property type="entry name" value="SDR_fam"/>
</dbReference>
<gene>
    <name evidence="3" type="ORF">V3328_08700</name>
</gene>
<protein>
    <submittedName>
        <fullName evidence="3">SDR family NAD(P)-dependent oxidoreductase</fullName>
    </submittedName>
</protein>
<dbReference type="PANTHER" id="PTHR43639:SF1">
    <property type="entry name" value="SHORT-CHAIN DEHYDROGENASE_REDUCTASE FAMILY PROTEIN"/>
    <property type="match status" value="1"/>
</dbReference>
<dbReference type="EMBL" id="JAZHOF010000003">
    <property type="protein sequence ID" value="MEJ8571549.1"/>
    <property type="molecule type" value="Genomic_DNA"/>
</dbReference>
<keyword evidence="2" id="KW-0560">Oxidoreductase</keyword>
<dbReference type="CDD" id="cd05233">
    <property type="entry name" value="SDR_c"/>
    <property type="match status" value="1"/>
</dbReference>
<dbReference type="SUPFAM" id="SSF51735">
    <property type="entry name" value="NAD(P)-binding Rossmann-fold domains"/>
    <property type="match status" value="1"/>
</dbReference>
<reference evidence="3 4" key="1">
    <citation type="submission" date="2024-02" db="EMBL/GenBank/DDBJ databases">
        <title>Genome analysis and characterization of Microbaculum marinisediminis sp. nov., isolated from marine sediment.</title>
        <authorList>
            <person name="Du Z.-J."/>
            <person name="Ye Y.-Q."/>
            <person name="Zhang Z.-R."/>
            <person name="Yuan S.-M."/>
            <person name="Zhang X.-Y."/>
        </authorList>
    </citation>
    <scope>NUCLEOTIDE SEQUENCE [LARGE SCALE GENOMIC DNA]</scope>
    <source>
        <strain evidence="3 4">SDUM1044001</strain>
    </source>
</reference>
<comment type="caution">
    <text evidence="3">The sequence shown here is derived from an EMBL/GenBank/DDBJ whole genome shotgun (WGS) entry which is preliminary data.</text>
</comment>
<accession>A0AAW9RRK4</accession>
<organism evidence="3 4">
    <name type="scientific">Microbaculum marinum</name>
    <dbReference type="NCBI Taxonomy" id="1764581"/>
    <lineage>
        <taxon>Bacteria</taxon>
        <taxon>Pseudomonadati</taxon>
        <taxon>Pseudomonadota</taxon>
        <taxon>Alphaproteobacteria</taxon>
        <taxon>Hyphomicrobiales</taxon>
        <taxon>Tepidamorphaceae</taxon>
        <taxon>Microbaculum</taxon>
    </lineage>
</organism>
<comment type="similarity">
    <text evidence="1">Belongs to the short-chain dehydrogenases/reductases (SDR) family.</text>
</comment>
<dbReference type="FunFam" id="3.40.50.720:FF:000084">
    <property type="entry name" value="Short-chain dehydrogenase reductase"/>
    <property type="match status" value="1"/>
</dbReference>